<keyword evidence="8" id="KW-0594">Phospholipid biosynthesis</keyword>
<dbReference type="AlphaFoldDB" id="A0A177UQE1"/>
<evidence type="ECO:0000313" key="13">
    <source>
        <dbReference type="EMBL" id="KAE8263378.1"/>
    </source>
</evidence>
<dbReference type="Proteomes" id="UP000077671">
    <property type="component" value="Unassembled WGS sequence"/>
</dbReference>
<comment type="subcellular location">
    <subcellularLocation>
        <location evidence="1">Membrane</location>
        <topology evidence="1">Multi-pass membrane protein</topology>
    </subcellularLocation>
</comment>
<name>A0A177UQE1_9BASI</name>
<dbReference type="InterPro" id="IPR050324">
    <property type="entry name" value="CDP-alcohol_PTase-I"/>
</dbReference>
<evidence type="ECO:0000313" key="12">
    <source>
        <dbReference type="EMBL" id="CAD6928933.1"/>
    </source>
</evidence>
<dbReference type="InterPro" id="IPR043130">
    <property type="entry name" value="CDP-OH_PTrfase_TM_dom"/>
</dbReference>
<evidence type="ECO:0000256" key="8">
    <source>
        <dbReference type="ARBA" id="ARBA00023209"/>
    </source>
</evidence>
<keyword evidence="6" id="KW-0443">Lipid metabolism</keyword>
<evidence type="ECO:0000256" key="9">
    <source>
        <dbReference type="ARBA" id="ARBA00023264"/>
    </source>
</evidence>
<dbReference type="InterPro" id="IPR048254">
    <property type="entry name" value="CDP_ALCOHOL_P_TRANSF_CS"/>
</dbReference>
<evidence type="ECO:0000313" key="15">
    <source>
        <dbReference type="Proteomes" id="UP000836402"/>
    </source>
</evidence>
<evidence type="ECO:0000256" key="11">
    <source>
        <dbReference type="SAM" id="MobiDB-lite"/>
    </source>
</evidence>
<dbReference type="PANTHER" id="PTHR14269">
    <property type="entry name" value="CDP-DIACYLGLYCEROL--GLYCEROL-3-PHOSPHATE 3-PHOSPHATIDYLTRANSFERASE-RELATED"/>
    <property type="match status" value="1"/>
</dbReference>
<gene>
    <name evidence="13" type="ORF">A4X03_0g1725</name>
    <name evidence="12" type="ORF">JKIAZH3_G3288</name>
</gene>
<evidence type="ECO:0000256" key="5">
    <source>
        <dbReference type="ARBA" id="ARBA00022989"/>
    </source>
</evidence>
<comment type="similarity">
    <text evidence="10">Belongs to the CDP-alcohol phosphatidyltransferase class-I family.</text>
</comment>
<keyword evidence="3 10" id="KW-0808">Transferase</keyword>
<evidence type="ECO:0000256" key="6">
    <source>
        <dbReference type="ARBA" id="ARBA00023098"/>
    </source>
</evidence>
<reference evidence="12" key="3">
    <citation type="submission" date="2020-10" db="EMBL/GenBank/DDBJ databases">
        <authorList>
            <person name="Sedaghatjoo S."/>
        </authorList>
    </citation>
    <scope>NUCLEOTIDE SEQUENCE</scope>
    <source>
        <strain evidence="12">AZH3</strain>
    </source>
</reference>
<evidence type="ECO:0000313" key="14">
    <source>
        <dbReference type="Proteomes" id="UP000077671"/>
    </source>
</evidence>
<keyword evidence="9" id="KW-1208">Phospholipid metabolism</keyword>
<dbReference type="EMBL" id="LWDD02000148">
    <property type="protein sequence ID" value="KAE8263378.1"/>
    <property type="molecule type" value="Genomic_DNA"/>
</dbReference>
<dbReference type="GO" id="GO:0005739">
    <property type="term" value="C:mitochondrion"/>
    <property type="evidence" value="ECO:0007669"/>
    <property type="project" value="TreeGrafter"/>
</dbReference>
<evidence type="ECO:0000256" key="4">
    <source>
        <dbReference type="ARBA" id="ARBA00022692"/>
    </source>
</evidence>
<sequence length="358" mass="38757">MAALRLTAARSLARTVLPRTSFPGATPSACIRVATSFPAISHTLGPHTTSIRSYTGIRRDVCIPGAPLSAGLGFTMRQAALLSIPARTKVSQRDFHLSRPQLQEPQKKGVNDLKQDGEREVAKSSVSTVTKFAEQLAASTSGSSVDGTVEKPKKLSENIYTIPNFLTASRLATCPIIGWQVLEGNMKTATALLFFSALTDLLDGYLARRMNSHTVFGSIADPAADKALMTVMVVTLGIKGLIPPLLAMLIIGRDVGLVISAFYIRYKSLPPPKTFSRYWDFSLPSASVQPTQISKYNTFLQLSLVGLSTVLPIFSPETQELCAPAMTAFQWIVAGTTIWSGASYIFRRGAVTYLNRKP</sequence>
<dbReference type="Pfam" id="PF01066">
    <property type="entry name" value="CDP-OH_P_transf"/>
    <property type="match status" value="1"/>
</dbReference>
<protein>
    <recommendedName>
        <fullName evidence="16">CDP-diacylglycerol--glycerol-3-phosphate 3-phosphatidyltransferase</fullName>
    </recommendedName>
</protein>
<dbReference type="Proteomes" id="UP000836402">
    <property type="component" value="Unassembled WGS sequence"/>
</dbReference>
<keyword evidence="15" id="KW-1185">Reference proteome</keyword>
<dbReference type="PANTHER" id="PTHR14269:SF60">
    <property type="entry name" value="CARDIOLIPIN SYNTHASE (CMP-FORMING)"/>
    <property type="match status" value="1"/>
</dbReference>
<evidence type="ECO:0008006" key="16">
    <source>
        <dbReference type="Google" id="ProtNLM"/>
    </source>
</evidence>
<dbReference type="GO" id="GO:0032049">
    <property type="term" value="P:cardiolipin biosynthetic process"/>
    <property type="evidence" value="ECO:0007669"/>
    <property type="project" value="TreeGrafter"/>
</dbReference>
<feature type="compositionally biased region" description="Basic and acidic residues" evidence="11">
    <location>
        <begin position="105"/>
        <end position="120"/>
    </location>
</feature>
<evidence type="ECO:0000256" key="10">
    <source>
        <dbReference type="RuleBase" id="RU003750"/>
    </source>
</evidence>
<evidence type="ECO:0000256" key="3">
    <source>
        <dbReference type="ARBA" id="ARBA00022679"/>
    </source>
</evidence>
<dbReference type="GO" id="GO:0016020">
    <property type="term" value="C:membrane"/>
    <property type="evidence" value="ECO:0007669"/>
    <property type="project" value="UniProtKB-SubCell"/>
</dbReference>
<evidence type="ECO:0000256" key="7">
    <source>
        <dbReference type="ARBA" id="ARBA00023136"/>
    </source>
</evidence>
<proteinExistence type="inferred from homology"/>
<dbReference type="InterPro" id="IPR000462">
    <property type="entry name" value="CDP-OH_P_trans"/>
</dbReference>
<keyword evidence="4" id="KW-0812">Transmembrane</keyword>
<accession>A0A177UQE1</accession>
<dbReference type="EMBL" id="CAJHJG010003257">
    <property type="protein sequence ID" value="CAD6928933.1"/>
    <property type="molecule type" value="Genomic_DNA"/>
</dbReference>
<evidence type="ECO:0000256" key="2">
    <source>
        <dbReference type="ARBA" id="ARBA00022516"/>
    </source>
</evidence>
<dbReference type="GO" id="GO:0043337">
    <property type="term" value="F:cardiolipin synthase (CMP-forming)"/>
    <property type="evidence" value="ECO:0007669"/>
    <property type="project" value="TreeGrafter"/>
</dbReference>
<keyword evidence="2" id="KW-0444">Lipid biosynthesis</keyword>
<dbReference type="Gene3D" id="1.20.120.1760">
    <property type="match status" value="1"/>
</dbReference>
<reference evidence="13" key="1">
    <citation type="submission" date="2016-04" db="EMBL/GenBank/DDBJ databases">
        <authorList>
            <person name="Nguyen H.D."/>
            <person name="Kesanakurti P."/>
            <person name="Cullis J."/>
            <person name="Levesque C.A."/>
            <person name="Hambleton S."/>
        </authorList>
    </citation>
    <scope>NUCLEOTIDE SEQUENCE</scope>
    <source>
        <strain evidence="13">DAOMC 238032</strain>
    </source>
</reference>
<keyword evidence="5" id="KW-1133">Transmembrane helix</keyword>
<dbReference type="PROSITE" id="PS00379">
    <property type="entry name" value="CDP_ALCOHOL_P_TRANSF"/>
    <property type="match status" value="1"/>
</dbReference>
<evidence type="ECO:0000256" key="1">
    <source>
        <dbReference type="ARBA" id="ARBA00004141"/>
    </source>
</evidence>
<reference evidence="13" key="2">
    <citation type="journal article" date="2019" name="IMA Fungus">
        <title>Genome sequencing and comparison of five Tilletia species to identify candidate genes for the detection of regulated species infecting wheat.</title>
        <authorList>
            <person name="Nguyen H.D.T."/>
            <person name="Sultana T."/>
            <person name="Kesanakurti P."/>
            <person name="Hambleton S."/>
        </authorList>
    </citation>
    <scope>NUCLEOTIDE SEQUENCE</scope>
    <source>
        <strain evidence="13">DAOMC 238032</strain>
    </source>
</reference>
<comment type="caution">
    <text evidence="13">The sequence shown here is derived from an EMBL/GenBank/DDBJ whole genome shotgun (WGS) entry which is preliminary data.</text>
</comment>
<keyword evidence="7" id="KW-0472">Membrane</keyword>
<feature type="region of interest" description="Disordered" evidence="11">
    <location>
        <begin position="93"/>
        <end position="120"/>
    </location>
</feature>
<organism evidence="13 14">
    <name type="scientific">Tilletia caries</name>
    <name type="common">wheat bunt fungus</name>
    <dbReference type="NCBI Taxonomy" id="13290"/>
    <lineage>
        <taxon>Eukaryota</taxon>
        <taxon>Fungi</taxon>
        <taxon>Dikarya</taxon>
        <taxon>Basidiomycota</taxon>
        <taxon>Ustilaginomycotina</taxon>
        <taxon>Exobasidiomycetes</taxon>
        <taxon>Tilletiales</taxon>
        <taxon>Tilletiaceae</taxon>
        <taxon>Tilletia</taxon>
    </lineage>
</organism>